<gene>
    <name evidence="2" type="ordered locus">Celly_1536</name>
</gene>
<evidence type="ECO:0000313" key="3">
    <source>
        <dbReference type="Proteomes" id="UP000007487"/>
    </source>
</evidence>
<feature type="compositionally biased region" description="Basic and acidic residues" evidence="1">
    <location>
        <begin position="30"/>
        <end position="39"/>
    </location>
</feature>
<name>F0R9M8_CELLC</name>
<accession>F0R9M8</accession>
<dbReference type="Pfam" id="PF07285">
    <property type="entry name" value="DUF1444"/>
    <property type="match status" value="1"/>
</dbReference>
<evidence type="ECO:0008006" key="4">
    <source>
        <dbReference type="Google" id="ProtNLM"/>
    </source>
</evidence>
<sequence>MSLFKKLFGKSKEIEREEPTVHNPTEEEQVVNRKKETKGESVRILPRIKVDYSHEIYNDDKSKPFTGNPMPNEMEIPEDQKPIVKSLYEDLILCFAVDQGNSYKILQNEVFKKNPNLNEDLLQQISVNALIEEIGEQIKMNGDPEHIIMVTAGGNFEAAIILLDNFWQQIHQLINGNAIISIPARDLLFICREGNQEAIQKLREITKGYFDNPEIQGLLSKALYLKESGKRELKIIEKTF</sequence>
<evidence type="ECO:0000313" key="2">
    <source>
        <dbReference type="EMBL" id="ADY29360.1"/>
    </source>
</evidence>
<dbReference type="OrthoDB" id="645979at2"/>
<evidence type="ECO:0000256" key="1">
    <source>
        <dbReference type="SAM" id="MobiDB-lite"/>
    </source>
</evidence>
<proteinExistence type="predicted"/>
<organism evidence="2 3">
    <name type="scientific">Cellulophaga lytica (strain ATCC 23178 / DSM 7489 / JCM 8516 / NBRC 14961 / NCIMB 1423 / VKM B-1433 / Cy l20)</name>
    <dbReference type="NCBI Taxonomy" id="867900"/>
    <lineage>
        <taxon>Bacteria</taxon>
        <taxon>Pseudomonadati</taxon>
        <taxon>Bacteroidota</taxon>
        <taxon>Flavobacteriia</taxon>
        <taxon>Flavobacteriales</taxon>
        <taxon>Flavobacteriaceae</taxon>
        <taxon>Cellulophaga</taxon>
    </lineage>
</organism>
<dbReference type="InterPro" id="IPR010838">
    <property type="entry name" value="DUF1444"/>
</dbReference>
<dbReference type="eggNOG" id="COG4848">
    <property type="taxonomic scope" value="Bacteria"/>
</dbReference>
<dbReference type="AlphaFoldDB" id="F0R9M8"/>
<protein>
    <recommendedName>
        <fullName evidence="4">DUF1444 family protein</fullName>
    </recommendedName>
</protein>
<dbReference type="KEGG" id="cly:Celly_1536"/>
<feature type="region of interest" description="Disordered" evidence="1">
    <location>
        <begin position="14"/>
        <end position="39"/>
    </location>
</feature>
<dbReference type="EMBL" id="CP002534">
    <property type="protein sequence ID" value="ADY29360.1"/>
    <property type="molecule type" value="Genomic_DNA"/>
</dbReference>
<dbReference type="HOGENOM" id="CLU_1154784_0_0_10"/>
<keyword evidence="3" id="KW-1185">Reference proteome</keyword>
<dbReference type="STRING" id="867900.Celly_1536"/>
<dbReference type="RefSeq" id="WP_013621105.1">
    <property type="nucleotide sequence ID" value="NC_015167.1"/>
</dbReference>
<reference evidence="2 3" key="1">
    <citation type="journal article" date="2011" name="Stand. Genomic Sci.">
        <title>Complete genome sequence of Cellulophaga lytica type strain (LIM- 21).</title>
        <authorList>
            <person name="Pati A."/>
            <person name="Abt B."/>
            <person name="Teshima H."/>
            <person name="Nolan M."/>
            <person name="Lapidus A."/>
            <person name="Lucas S."/>
            <person name="Hammon N."/>
            <person name="Deshpande S."/>
            <person name="Cheng J.F."/>
            <person name="Tapia R."/>
            <person name="Han C."/>
            <person name="Goodwin L."/>
            <person name="Pitluck S."/>
            <person name="Liolios K."/>
            <person name="Pagani I."/>
            <person name="Mavromatis K."/>
            <person name="Ovchinikova G."/>
            <person name="Chen A."/>
            <person name="Palaniappan K."/>
            <person name="Land M."/>
            <person name="Hauser L."/>
            <person name="Jeffries C.D."/>
            <person name="Detter J.C."/>
            <person name="Brambilla E.M."/>
            <person name="Kannan K.P."/>
            <person name="Rohde M."/>
            <person name="Spring S."/>
            <person name="Goker M."/>
            <person name="Woyke T."/>
            <person name="Bristow J."/>
            <person name="Eisen J.A."/>
            <person name="Markowitz V."/>
            <person name="Hugenholtz P."/>
            <person name="Kyrpides N.C."/>
            <person name="Klenk H.P."/>
            <person name="Ivanova N."/>
        </authorList>
    </citation>
    <scope>NUCLEOTIDE SEQUENCE [LARGE SCALE GENOMIC DNA]</scope>
    <source>
        <strain evidence="3">ATCC 23178 / DSM 7489 / JCM 8516 / NBRC 14961 / NCIMB 1423 / VKM B-1433 / Cy l20</strain>
    </source>
</reference>
<dbReference type="Proteomes" id="UP000007487">
    <property type="component" value="Chromosome"/>
</dbReference>